<dbReference type="EMBL" id="HE804045">
    <property type="protein sequence ID" value="CCH34939.1"/>
    <property type="molecule type" value="Genomic_DNA"/>
</dbReference>
<dbReference type="PATRIC" id="fig|1179773.3.peg.7795"/>
<dbReference type="eggNOG" id="COG4249">
    <property type="taxonomic scope" value="Bacteria"/>
</dbReference>
<feature type="transmembrane region" description="Helical" evidence="4">
    <location>
        <begin position="626"/>
        <end position="644"/>
    </location>
</feature>
<dbReference type="InterPro" id="IPR011600">
    <property type="entry name" value="Pept_C14_caspase"/>
</dbReference>
<evidence type="ECO:0000256" key="4">
    <source>
        <dbReference type="SAM" id="Phobius"/>
    </source>
</evidence>
<dbReference type="GO" id="GO:0004197">
    <property type="term" value="F:cysteine-type endopeptidase activity"/>
    <property type="evidence" value="ECO:0007669"/>
    <property type="project" value="InterPro"/>
</dbReference>
<feature type="transmembrane region" description="Helical" evidence="4">
    <location>
        <begin position="650"/>
        <end position="671"/>
    </location>
</feature>
<keyword evidence="4" id="KW-1133">Transmembrane helix</keyword>
<dbReference type="RefSeq" id="WP_015105048.1">
    <property type="nucleotide sequence ID" value="NC_019673.1"/>
</dbReference>
<dbReference type="HOGENOM" id="CLU_403795_0_0_11"/>
<evidence type="ECO:0000259" key="5">
    <source>
        <dbReference type="Pfam" id="PF00656"/>
    </source>
</evidence>
<dbReference type="InterPro" id="IPR018247">
    <property type="entry name" value="EF_Hand_1_Ca_BS"/>
</dbReference>
<dbReference type="Proteomes" id="UP000006281">
    <property type="component" value="Chromosome"/>
</dbReference>
<dbReference type="Gene3D" id="3.40.50.1460">
    <property type="match status" value="1"/>
</dbReference>
<dbReference type="GO" id="GO:0006508">
    <property type="term" value="P:proteolysis"/>
    <property type="evidence" value="ECO:0007669"/>
    <property type="project" value="InterPro"/>
</dbReference>
<dbReference type="Gene3D" id="2.130.10.10">
    <property type="entry name" value="YVTN repeat-like/Quinoprotein amine dehydrogenase"/>
    <property type="match status" value="2"/>
</dbReference>
<evidence type="ECO:0000256" key="2">
    <source>
        <dbReference type="ARBA" id="ARBA00022737"/>
    </source>
</evidence>
<dbReference type="NCBIfam" id="NF047832">
    <property type="entry name" value="caspase_w_EACC1"/>
    <property type="match status" value="1"/>
</dbReference>
<evidence type="ECO:0000256" key="3">
    <source>
        <dbReference type="PROSITE-ProRule" id="PRU00221"/>
    </source>
</evidence>
<name>K0KDT0_SACES</name>
<dbReference type="InterPro" id="IPR029030">
    <property type="entry name" value="Caspase-like_dom_sf"/>
</dbReference>
<keyword evidence="4" id="KW-0472">Membrane</keyword>
<keyword evidence="7" id="KW-1185">Reference proteome</keyword>
<dbReference type="PANTHER" id="PTHR22847:SF637">
    <property type="entry name" value="WD REPEAT DOMAIN 5B"/>
    <property type="match status" value="1"/>
</dbReference>
<dbReference type="AlphaFoldDB" id="K0KDT0"/>
<organism evidence="6 7">
    <name type="scientific">Saccharothrix espanaensis (strain ATCC 51144 / DSM 44229 / JCM 9112 / NBRC 15066 / NRRL 15764)</name>
    <dbReference type="NCBI Taxonomy" id="1179773"/>
    <lineage>
        <taxon>Bacteria</taxon>
        <taxon>Bacillati</taxon>
        <taxon>Actinomycetota</taxon>
        <taxon>Actinomycetes</taxon>
        <taxon>Pseudonocardiales</taxon>
        <taxon>Pseudonocardiaceae</taxon>
        <taxon>Saccharothrix</taxon>
    </lineage>
</organism>
<gene>
    <name evidence="6" type="ordered locus">BN6_77190</name>
</gene>
<sequence>MRTALIVATDTYADPTFGALRAPQHDAAELDRVLADPAIGAFSTELLVNTPFQRIRERIDEVFSRAGSDDLVLLYLSGHGVKDRTGKLHFAAGDTRRDLLPSTSVPAQFVREMIDHSPARKVVVWLDCCYGGAFPSGMLPRAAGSVDVVEQLDEGRGCAVMTASTHIQYAYEPDGVVRGETEPSVFTKAIIEGLRTGAADADGDGEITAQELYDFVYRWVRRESPDQTPTRSGTVSGDLRIAYAGTPLPAGLPDEVRYLLRSNDPTLRSAGVRILVERAATDPIAEAALAVLTRNGSAEVAEAAQAPVVPAPPIVRKAVPDEGLVLRHGAALDGSATHVAFSPVDPVLATSDAIWDTTTWQRKTSLPPGIKHLAFSADGRLLAVDRSGGIEILSTWDWEVLVRIHRPARAGRLAFGHDGRTLLWWRPGGQVWTWTREDDQWLMSVDLGPEDVRAVAVSSGKPLAVLLTDRHELRLWDLEHRTPVGEGRRVDSGVRDVALSPDGTLIATLSTRRPELRRASDLQGVRAFDMTGHVLGSVGFSPSGRTLAISGMTGVHLWDVASGELRQVLPVGVKALAFSPDDRFAVGTSPDRRIRLWTTGPDLPDNLRVQPPASTPEEQWRIDRRILLALTLALVAGVAAAVLVRSVLVLSWWADGLTGLAVAGGVGRVFWPVKKRVPSGG</sequence>
<dbReference type="Pfam" id="PF00400">
    <property type="entry name" value="WD40"/>
    <property type="match status" value="1"/>
</dbReference>
<dbReference type="eggNOG" id="COG2319">
    <property type="taxonomic scope" value="Bacteria"/>
</dbReference>
<dbReference type="PANTHER" id="PTHR22847">
    <property type="entry name" value="WD40 REPEAT PROTEIN"/>
    <property type="match status" value="1"/>
</dbReference>
<reference evidence="6 7" key="1">
    <citation type="journal article" date="2012" name="BMC Genomics">
        <title>Complete genome sequence of Saccharothrix espanaensis DSM 44229T and comparison to the other completely sequenced Pseudonocardiaceae.</title>
        <authorList>
            <person name="Strobel T."/>
            <person name="Al-Dilaimi A."/>
            <person name="Blom J."/>
            <person name="Gessner A."/>
            <person name="Kalinowski J."/>
            <person name="Luzhetska M."/>
            <person name="Puhler A."/>
            <person name="Szczepanowski R."/>
            <person name="Bechthold A."/>
            <person name="Ruckert C."/>
        </authorList>
    </citation>
    <scope>NUCLEOTIDE SEQUENCE [LARGE SCALE GENOMIC DNA]</scope>
    <source>
        <strain evidence="7">ATCC 51144 / DSM 44229 / JCM 9112 / NBRC 15066 / NRRL 15764</strain>
    </source>
</reference>
<dbReference type="PROSITE" id="PS00018">
    <property type="entry name" value="EF_HAND_1"/>
    <property type="match status" value="1"/>
</dbReference>
<dbReference type="SUPFAM" id="SSF52129">
    <property type="entry name" value="Caspase-like"/>
    <property type="match status" value="1"/>
</dbReference>
<dbReference type="BioCyc" id="SESP1179773:BN6_RS42755-MONOMER"/>
<evidence type="ECO:0000313" key="6">
    <source>
        <dbReference type="EMBL" id="CCH34939.1"/>
    </source>
</evidence>
<dbReference type="STRING" id="1179773.BN6_77190"/>
<evidence type="ECO:0000256" key="1">
    <source>
        <dbReference type="ARBA" id="ARBA00022574"/>
    </source>
</evidence>
<feature type="repeat" description="WD" evidence="3">
    <location>
        <begin position="573"/>
        <end position="597"/>
    </location>
</feature>
<keyword evidence="2" id="KW-0677">Repeat</keyword>
<dbReference type="PROSITE" id="PS50082">
    <property type="entry name" value="WD_REPEATS_2"/>
    <property type="match status" value="1"/>
</dbReference>
<dbReference type="OrthoDB" id="491589at2"/>
<evidence type="ECO:0000313" key="7">
    <source>
        <dbReference type="Proteomes" id="UP000006281"/>
    </source>
</evidence>
<keyword evidence="4" id="KW-0812">Transmembrane</keyword>
<dbReference type="SMART" id="SM00320">
    <property type="entry name" value="WD40"/>
    <property type="match status" value="3"/>
</dbReference>
<dbReference type="SUPFAM" id="SSF82171">
    <property type="entry name" value="DPP6 N-terminal domain-like"/>
    <property type="match status" value="1"/>
</dbReference>
<dbReference type="InterPro" id="IPR001680">
    <property type="entry name" value="WD40_rpt"/>
</dbReference>
<protein>
    <recommendedName>
        <fullName evidence="5">Peptidase C14 caspase domain-containing protein</fullName>
    </recommendedName>
</protein>
<dbReference type="Pfam" id="PF00656">
    <property type="entry name" value="Peptidase_C14"/>
    <property type="match status" value="1"/>
</dbReference>
<dbReference type="KEGG" id="sesp:BN6_77190"/>
<accession>K0KDT0</accession>
<proteinExistence type="predicted"/>
<keyword evidence="1 3" id="KW-0853">WD repeat</keyword>
<dbReference type="InterPro" id="IPR015943">
    <property type="entry name" value="WD40/YVTN_repeat-like_dom_sf"/>
</dbReference>
<feature type="domain" description="Peptidase C14 caspase" evidence="5">
    <location>
        <begin position="2"/>
        <end position="232"/>
    </location>
</feature>